<proteinExistence type="predicted"/>
<feature type="compositionally biased region" description="Polar residues" evidence="1">
    <location>
        <begin position="159"/>
        <end position="179"/>
    </location>
</feature>
<protein>
    <submittedName>
        <fullName evidence="2">Uncharacterized protein</fullName>
    </submittedName>
</protein>
<feature type="region of interest" description="Disordered" evidence="1">
    <location>
        <begin position="146"/>
        <end position="181"/>
    </location>
</feature>
<feature type="compositionally biased region" description="Polar residues" evidence="1">
    <location>
        <begin position="79"/>
        <end position="94"/>
    </location>
</feature>
<sequence length="353" mass="38699">MGAHLRNGKDLSFEQRAAAAAAAARNQQRAEQQRREQQQSTQLSVFAAEAANSAAVEQQQGIYQTAPQLSPTKGVVPVGSSTPKRLNVAFQRTANDLDDPTSVRIHSSTGPFSGQPSGDGTEQRGGPSHTPSPAALERLRRAREQFAPLDGLRRAGSLDRSSSAIRPSQRGHSVRSQFAGSFHSPGIDQIHASPSAYRETRILSLETRPATAAPPRPTESTTPVQNQLVLREMTEVPRPPDPAETISDVFHGQWLLFVNAKEQNDRPMMRLALNQAISSQDALESLLGTQRMLEISEGWIAREDLALLDQDSQALTTPRQEPALDTRPYTSPYPQNPALHQRLLPQNEQVFHL</sequence>
<feature type="region of interest" description="Disordered" evidence="1">
    <location>
        <begin position="316"/>
        <end position="339"/>
    </location>
</feature>
<organism evidence="2 3">
    <name type="scientific">Puccinia coronata f. sp. avenae</name>
    <dbReference type="NCBI Taxonomy" id="200324"/>
    <lineage>
        <taxon>Eukaryota</taxon>
        <taxon>Fungi</taxon>
        <taxon>Dikarya</taxon>
        <taxon>Basidiomycota</taxon>
        <taxon>Pucciniomycotina</taxon>
        <taxon>Pucciniomycetes</taxon>
        <taxon>Pucciniales</taxon>
        <taxon>Pucciniaceae</taxon>
        <taxon>Puccinia</taxon>
    </lineage>
</organism>
<feature type="compositionally biased region" description="Low complexity" evidence="1">
    <location>
        <begin position="14"/>
        <end position="30"/>
    </location>
</feature>
<reference evidence="2 3" key="1">
    <citation type="submission" date="2017-11" db="EMBL/GenBank/DDBJ databases">
        <title>De novo assembly and phasing of dikaryotic genomes from two isolates of Puccinia coronata f. sp. avenae, the causal agent of oat crown rust.</title>
        <authorList>
            <person name="Miller M.E."/>
            <person name="Zhang Y."/>
            <person name="Omidvar V."/>
            <person name="Sperschneider J."/>
            <person name="Schwessinger B."/>
            <person name="Raley C."/>
            <person name="Palmer J.M."/>
            <person name="Garnica D."/>
            <person name="Upadhyaya N."/>
            <person name="Rathjen J."/>
            <person name="Taylor J.M."/>
            <person name="Park R.F."/>
            <person name="Dodds P.N."/>
            <person name="Hirsch C.D."/>
            <person name="Kianian S.F."/>
            <person name="Figueroa M."/>
        </authorList>
    </citation>
    <scope>NUCLEOTIDE SEQUENCE [LARGE SCALE GENOMIC DNA]</scope>
    <source>
        <strain evidence="2">12NC29</strain>
    </source>
</reference>
<dbReference type="AlphaFoldDB" id="A0A2N5SQZ7"/>
<feature type="compositionally biased region" description="Polar residues" evidence="1">
    <location>
        <begin position="104"/>
        <end position="120"/>
    </location>
</feature>
<evidence type="ECO:0000313" key="2">
    <source>
        <dbReference type="EMBL" id="PLW15654.1"/>
    </source>
</evidence>
<feature type="region of interest" description="Disordered" evidence="1">
    <location>
        <begin position="64"/>
        <end position="133"/>
    </location>
</feature>
<dbReference type="EMBL" id="PGCJ01000890">
    <property type="protein sequence ID" value="PLW15654.1"/>
    <property type="molecule type" value="Genomic_DNA"/>
</dbReference>
<evidence type="ECO:0000256" key="1">
    <source>
        <dbReference type="SAM" id="MobiDB-lite"/>
    </source>
</evidence>
<feature type="region of interest" description="Disordered" evidence="1">
    <location>
        <begin position="1"/>
        <end position="44"/>
    </location>
</feature>
<comment type="caution">
    <text evidence="2">The sequence shown here is derived from an EMBL/GenBank/DDBJ whole genome shotgun (WGS) entry which is preliminary data.</text>
</comment>
<name>A0A2N5SQZ7_9BASI</name>
<accession>A0A2N5SQZ7</accession>
<evidence type="ECO:0000313" key="3">
    <source>
        <dbReference type="Proteomes" id="UP000235388"/>
    </source>
</evidence>
<gene>
    <name evidence="2" type="ORF">PCANC_15126</name>
</gene>
<dbReference type="Proteomes" id="UP000235388">
    <property type="component" value="Unassembled WGS sequence"/>
</dbReference>
<keyword evidence="3" id="KW-1185">Reference proteome</keyword>